<organism evidence="2 3">
    <name type="scientific">Rhamnusium bicolor</name>
    <dbReference type="NCBI Taxonomy" id="1586634"/>
    <lineage>
        <taxon>Eukaryota</taxon>
        <taxon>Metazoa</taxon>
        <taxon>Ecdysozoa</taxon>
        <taxon>Arthropoda</taxon>
        <taxon>Hexapoda</taxon>
        <taxon>Insecta</taxon>
        <taxon>Pterygota</taxon>
        <taxon>Neoptera</taxon>
        <taxon>Endopterygota</taxon>
        <taxon>Coleoptera</taxon>
        <taxon>Polyphaga</taxon>
        <taxon>Cucujiformia</taxon>
        <taxon>Chrysomeloidea</taxon>
        <taxon>Cerambycidae</taxon>
        <taxon>Lepturinae</taxon>
        <taxon>Rhagiini</taxon>
        <taxon>Rhamnusium</taxon>
    </lineage>
</organism>
<feature type="region of interest" description="Disordered" evidence="1">
    <location>
        <begin position="1"/>
        <end position="20"/>
    </location>
</feature>
<keyword evidence="3" id="KW-1185">Reference proteome</keyword>
<proteinExistence type="predicted"/>
<dbReference type="AlphaFoldDB" id="A0AAV8WVY4"/>
<sequence length="174" mass="19865">MSDLEDENDYIASESSEEDDLEMQLNAQRMKNENYLVINGIAVKFQGSDQYKRHTGQYGQISALNQVITWPSDNEKRIIELHFKENGFPNIIGASDGSHTKIDTPESDPDSYINRKEHPVLHNISINEEFVLNDDIELLNEVLPAQDVDLEGEDEDDDRDARRIGDDIVNNLTM</sequence>
<dbReference type="Proteomes" id="UP001162156">
    <property type="component" value="Unassembled WGS sequence"/>
</dbReference>
<protein>
    <submittedName>
        <fullName evidence="2">Uncharacterized protein</fullName>
    </submittedName>
</protein>
<accession>A0AAV8WVY4</accession>
<feature type="compositionally biased region" description="Acidic residues" evidence="1">
    <location>
        <begin position="148"/>
        <end position="158"/>
    </location>
</feature>
<evidence type="ECO:0000313" key="3">
    <source>
        <dbReference type="Proteomes" id="UP001162156"/>
    </source>
</evidence>
<reference evidence="2" key="1">
    <citation type="journal article" date="2023" name="Insect Mol. Biol.">
        <title>Genome sequencing provides insights into the evolution of gene families encoding plant cell wall-degrading enzymes in longhorned beetles.</title>
        <authorList>
            <person name="Shin N.R."/>
            <person name="Okamura Y."/>
            <person name="Kirsch R."/>
            <person name="Pauchet Y."/>
        </authorList>
    </citation>
    <scope>NUCLEOTIDE SEQUENCE</scope>
    <source>
        <strain evidence="2">RBIC_L_NR</strain>
    </source>
</reference>
<gene>
    <name evidence="2" type="ORF">NQ314_016942</name>
</gene>
<evidence type="ECO:0000313" key="2">
    <source>
        <dbReference type="EMBL" id="KAJ8930275.1"/>
    </source>
</evidence>
<comment type="caution">
    <text evidence="2">The sequence shown here is derived from an EMBL/GenBank/DDBJ whole genome shotgun (WGS) entry which is preliminary data.</text>
</comment>
<evidence type="ECO:0000256" key="1">
    <source>
        <dbReference type="SAM" id="MobiDB-lite"/>
    </source>
</evidence>
<dbReference type="EMBL" id="JANEYF010004711">
    <property type="protein sequence ID" value="KAJ8930275.1"/>
    <property type="molecule type" value="Genomic_DNA"/>
</dbReference>
<name>A0AAV8WVY4_9CUCU</name>
<feature type="region of interest" description="Disordered" evidence="1">
    <location>
        <begin position="147"/>
        <end position="174"/>
    </location>
</feature>